<accession>A0A918D8K8</accession>
<feature type="region of interest" description="Disordered" evidence="1">
    <location>
        <begin position="105"/>
        <end position="146"/>
    </location>
</feature>
<proteinExistence type="predicted"/>
<dbReference type="EMBL" id="BMMM01000019">
    <property type="protein sequence ID" value="GGN86665.1"/>
    <property type="molecule type" value="Genomic_DNA"/>
</dbReference>
<name>A0A918D8K8_9ACTN</name>
<evidence type="ECO:0000256" key="1">
    <source>
        <dbReference type="SAM" id="MobiDB-lite"/>
    </source>
</evidence>
<evidence type="ECO:0000313" key="2">
    <source>
        <dbReference type="EMBL" id="GGN86665.1"/>
    </source>
</evidence>
<dbReference type="Proteomes" id="UP000600365">
    <property type="component" value="Unassembled WGS sequence"/>
</dbReference>
<comment type="caution">
    <text evidence="2">The sequence shown here is derived from an EMBL/GenBank/DDBJ whole genome shotgun (WGS) entry which is preliminary data.</text>
</comment>
<protein>
    <submittedName>
        <fullName evidence="2">Uncharacterized protein</fullName>
    </submittedName>
</protein>
<dbReference type="AlphaFoldDB" id="A0A918D8K8"/>
<feature type="region of interest" description="Disordered" evidence="1">
    <location>
        <begin position="1"/>
        <end position="31"/>
    </location>
</feature>
<reference evidence="2 3" key="1">
    <citation type="journal article" date="2014" name="Int. J. Syst. Evol. Microbiol.">
        <title>Complete genome sequence of Corynebacterium casei LMG S-19264T (=DSM 44701T), isolated from a smear-ripened cheese.</title>
        <authorList>
            <consortium name="US DOE Joint Genome Institute (JGI-PGF)"/>
            <person name="Walter F."/>
            <person name="Albersmeier A."/>
            <person name="Kalinowski J."/>
            <person name="Ruckert C."/>
        </authorList>
    </citation>
    <scope>NUCLEOTIDE SEQUENCE [LARGE SCALE GENOMIC DNA]</scope>
    <source>
        <strain evidence="2 3">CGMCC 4.7111</strain>
    </source>
</reference>
<organism evidence="2 3">
    <name type="scientific">Streptomyces albiflavescens</name>
    <dbReference type="NCBI Taxonomy" id="1623582"/>
    <lineage>
        <taxon>Bacteria</taxon>
        <taxon>Bacillati</taxon>
        <taxon>Actinomycetota</taxon>
        <taxon>Actinomycetes</taxon>
        <taxon>Kitasatosporales</taxon>
        <taxon>Streptomycetaceae</taxon>
        <taxon>Streptomyces</taxon>
    </lineage>
</organism>
<gene>
    <name evidence="2" type="ORF">GCM10011579_078720</name>
</gene>
<sequence>MPCERGGTDGPALPGRALAGDATGPEVRAAEAHPPEVPVVAAYAWEVAGLVGHVPELLVLEARETVLGMTLLGTTKPRPSVGRQRRNGVTALVYRAQCGRRRVPARRGRACVPGSMRPETRTGSKGPGMCTGSERPGMCTGSERPD</sequence>
<keyword evidence="3" id="KW-1185">Reference proteome</keyword>
<evidence type="ECO:0000313" key="3">
    <source>
        <dbReference type="Proteomes" id="UP000600365"/>
    </source>
</evidence>